<sequence length="309" mass="34572">MGLGDDVILSYHAPRHAQPAFRCMPGLALRRDRWHFFVTQRSKDASFHAALSPTPSPSGPSLNRRRDTHQSMSRFYRLILLFCCCLSASLGAAHADGLQRERQPLFAQGNAQFLAVDQAFHAYAWHDDERVYVGIRNEPGHYLYRHRLALESRQPGVTLGTLELPPGEFKHDPYLGDVQVFHDQVEISAPLSKIEDTADTRGSIPVTLTFQGCADAGLCYPPNTGRWRPRPARRQRHIPTRPVTPRRRRSNGLPTTRSRHPATTRHSPTRPAPPIASARPRFLPPATRRHSPMPVPTAGSGRCSTRASA</sequence>
<feature type="region of interest" description="Disordered" evidence="1">
    <location>
        <begin position="221"/>
        <end position="309"/>
    </location>
</feature>
<dbReference type="PANTHER" id="PTHR32234:SF0">
    <property type="entry name" value="THIOL:DISULFIDE INTERCHANGE PROTEIN DSBD"/>
    <property type="match status" value="1"/>
</dbReference>
<dbReference type="InterPro" id="IPR028250">
    <property type="entry name" value="DsbDN"/>
</dbReference>
<dbReference type="Proteomes" id="UP001162135">
    <property type="component" value="Unassembled WGS sequence"/>
</dbReference>
<dbReference type="SUPFAM" id="SSF74863">
    <property type="entry name" value="Thiol:disulfide interchange protein DsbD, N-terminal domain (DsbD-alpha)"/>
    <property type="match status" value="1"/>
</dbReference>
<evidence type="ECO:0000256" key="1">
    <source>
        <dbReference type="SAM" id="MobiDB-lite"/>
    </source>
</evidence>
<reference evidence="3" key="1">
    <citation type="journal article" date="2015" name="Antonie Van Leeuwenhoek">
        <title>Comparative 16S rRNA signatures and multilocus sequence analysis for the genus Salinicola and description of Salinicola acroporae sp. nov., isolated from coral Acropora digitifera.</title>
        <authorList>
            <person name="Lepcha R.T."/>
            <person name="Poddar A."/>
            <person name="Schumann P."/>
            <person name="Das S.K."/>
        </authorList>
    </citation>
    <scope>NUCLEOTIDE SEQUENCE</scope>
    <source>
        <strain evidence="3">S4-41</strain>
    </source>
</reference>
<comment type="caution">
    <text evidence="3">The sequence shown here is derived from an EMBL/GenBank/DDBJ whole genome shotgun (WGS) entry which is preliminary data.</text>
</comment>
<accession>A0ABT6I7J4</accession>
<dbReference type="Gene3D" id="2.60.40.1250">
    <property type="entry name" value="Thiol:disulfide interchange protein DsbD, N-terminal domain"/>
    <property type="match status" value="1"/>
</dbReference>
<name>A0ABT6I7J4_9GAMM</name>
<dbReference type="EMBL" id="PGFS01000001">
    <property type="protein sequence ID" value="MDH4573646.1"/>
    <property type="molecule type" value="Genomic_DNA"/>
</dbReference>
<keyword evidence="4" id="KW-1185">Reference proteome</keyword>
<reference evidence="3" key="2">
    <citation type="submission" date="2017-11" db="EMBL/GenBank/DDBJ databases">
        <authorList>
            <person name="Das S.K."/>
        </authorList>
    </citation>
    <scope>NUCLEOTIDE SEQUENCE</scope>
    <source>
        <strain evidence="3">S4-41</strain>
    </source>
</reference>
<gene>
    <name evidence="3" type="ORF">CUR86_15215</name>
</gene>
<feature type="compositionally biased region" description="Basic residues" evidence="1">
    <location>
        <begin position="227"/>
        <end position="250"/>
    </location>
</feature>
<protein>
    <recommendedName>
        <fullName evidence="2">Thiol:disulfide interchange protein DsbD N-terminal domain-containing protein</fullName>
    </recommendedName>
</protein>
<feature type="domain" description="Thiol:disulfide interchange protein DsbD N-terminal" evidence="2">
    <location>
        <begin position="111"/>
        <end position="224"/>
    </location>
</feature>
<organism evidence="3 4">
    <name type="scientific">Salinicola acroporae</name>
    <dbReference type="NCBI Taxonomy" id="1541440"/>
    <lineage>
        <taxon>Bacteria</taxon>
        <taxon>Pseudomonadati</taxon>
        <taxon>Pseudomonadota</taxon>
        <taxon>Gammaproteobacteria</taxon>
        <taxon>Oceanospirillales</taxon>
        <taxon>Halomonadaceae</taxon>
        <taxon>Salinicola</taxon>
    </lineage>
</organism>
<feature type="region of interest" description="Disordered" evidence="1">
    <location>
        <begin position="47"/>
        <end position="66"/>
    </location>
</feature>
<dbReference type="InterPro" id="IPR036929">
    <property type="entry name" value="DsbDN_sf"/>
</dbReference>
<evidence type="ECO:0000313" key="4">
    <source>
        <dbReference type="Proteomes" id="UP001162135"/>
    </source>
</evidence>
<proteinExistence type="predicted"/>
<evidence type="ECO:0000259" key="2">
    <source>
        <dbReference type="Pfam" id="PF11412"/>
    </source>
</evidence>
<evidence type="ECO:0000313" key="3">
    <source>
        <dbReference type="EMBL" id="MDH4573646.1"/>
    </source>
</evidence>
<dbReference type="PANTHER" id="PTHR32234">
    <property type="entry name" value="THIOL:DISULFIDE INTERCHANGE PROTEIN DSBD"/>
    <property type="match status" value="1"/>
</dbReference>
<dbReference type="Pfam" id="PF11412">
    <property type="entry name" value="DsbD_N"/>
    <property type="match status" value="1"/>
</dbReference>